<protein>
    <submittedName>
        <fullName evidence="1">Uncharacterized protein</fullName>
    </submittedName>
</protein>
<feature type="non-terminal residue" evidence="1">
    <location>
        <position position="1"/>
    </location>
</feature>
<keyword evidence="2" id="KW-1185">Reference proteome</keyword>
<evidence type="ECO:0000313" key="2">
    <source>
        <dbReference type="Proteomes" id="UP000595437"/>
    </source>
</evidence>
<sequence>LAILISRAYKDDLKYALMITPSSGGNETTIELTDGEVLRKGDIIHSMEYNVESSEIVCRIERKQYLTFIGVFNILSRTWSTVKSWPSDWSPQEVFWVGEANLMGVASRKDPVKQSRIFM</sequence>
<evidence type="ECO:0000313" key="1">
    <source>
        <dbReference type="EMBL" id="QQP52892.1"/>
    </source>
</evidence>
<organism evidence="1 2">
    <name type="scientific">Caligus rogercresseyi</name>
    <name type="common">Sea louse</name>
    <dbReference type="NCBI Taxonomy" id="217165"/>
    <lineage>
        <taxon>Eukaryota</taxon>
        <taxon>Metazoa</taxon>
        <taxon>Ecdysozoa</taxon>
        <taxon>Arthropoda</taxon>
        <taxon>Crustacea</taxon>
        <taxon>Multicrustacea</taxon>
        <taxon>Hexanauplia</taxon>
        <taxon>Copepoda</taxon>
        <taxon>Siphonostomatoida</taxon>
        <taxon>Caligidae</taxon>
        <taxon>Caligus</taxon>
    </lineage>
</organism>
<gene>
    <name evidence="1" type="ORF">FKW44_005176</name>
</gene>
<accession>A0A7T8KBJ7</accession>
<name>A0A7T8KBJ7_CALRO</name>
<proteinExistence type="predicted"/>
<dbReference type="EMBL" id="CP045892">
    <property type="protein sequence ID" value="QQP52892.1"/>
    <property type="molecule type" value="Genomic_DNA"/>
</dbReference>
<dbReference type="AlphaFoldDB" id="A0A7T8KBJ7"/>
<feature type="non-terminal residue" evidence="1">
    <location>
        <position position="119"/>
    </location>
</feature>
<reference evidence="2" key="1">
    <citation type="submission" date="2021-01" db="EMBL/GenBank/DDBJ databases">
        <title>Caligus Genome Assembly.</title>
        <authorList>
            <person name="Gallardo-Escarate C."/>
        </authorList>
    </citation>
    <scope>NUCLEOTIDE SEQUENCE [LARGE SCALE GENOMIC DNA]</scope>
</reference>
<dbReference type="Proteomes" id="UP000595437">
    <property type="component" value="Chromosome 3"/>
</dbReference>